<feature type="non-terminal residue" evidence="2">
    <location>
        <position position="192"/>
    </location>
</feature>
<dbReference type="RefSeq" id="XP_060333898.1">
    <property type="nucleotide sequence ID" value="XM_060467266.1"/>
</dbReference>
<reference evidence="2" key="1">
    <citation type="submission" date="2023-06" db="EMBL/GenBank/DDBJ databases">
        <authorList>
            <consortium name="Lawrence Berkeley National Laboratory"/>
            <person name="Ahrendt S."/>
            <person name="Sahu N."/>
            <person name="Indic B."/>
            <person name="Wong-Bajracharya J."/>
            <person name="Merenyi Z."/>
            <person name="Ke H.-M."/>
            <person name="Monk M."/>
            <person name="Kocsube S."/>
            <person name="Drula E."/>
            <person name="Lipzen A."/>
            <person name="Balint B."/>
            <person name="Henrissat B."/>
            <person name="Andreopoulos B."/>
            <person name="Martin F.M."/>
            <person name="Harder C.B."/>
            <person name="Rigling D."/>
            <person name="Ford K.L."/>
            <person name="Foster G.D."/>
            <person name="Pangilinan J."/>
            <person name="Papanicolaou A."/>
            <person name="Barry K."/>
            <person name="LaButti K."/>
            <person name="Viragh M."/>
            <person name="Koriabine M."/>
            <person name="Yan M."/>
            <person name="Riley R."/>
            <person name="Champramary S."/>
            <person name="Plett K.L."/>
            <person name="Tsai I.J."/>
            <person name="Slot J."/>
            <person name="Sipos G."/>
            <person name="Plett J."/>
            <person name="Nagy L.G."/>
            <person name="Grigoriev I.V."/>
        </authorList>
    </citation>
    <scope>NUCLEOTIDE SEQUENCE</scope>
    <source>
        <strain evidence="2">CCBAS 213</strain>
    </source>
</reference>
<proteinExistence type="predicted"/>
<evidence type="ECO:0000313" key="3">
    <source>
        <dbReference type="Proteomes" id="UP001175211"/>
    </source>
</evidence>
<evidence type="ECO:0000313" key="2">
    <source>
        <dbReference type="EMBL" id="KAK0462286.1"/>
    </source>
</evidence>
<comment type="caution">
    <text evidence="2">The sequence shown here is derived from an EMBL/GenBank/DDBJ whole genome shotgun (WGS) entry which is preliminary data.</text>
</comment>
<dbReference type="GO" id="GO:0004197">
    <property type="term" value="F:cysteine-type endopeptidase activity"/>
    <property type="evidence" value="ECO:0007669"/>
    <property type="project" value="InterPro"/>
</dbReference>
<dbReference type="Proteomes" id="UP001175211">
    <property type="component" value="Unassembled WGS sequence"/>
</dbReference>
<dbReference type="Pfam" id="PF00656">
    <property type="entry name" value="Peptidase_C14"/>
    <property type="match status" value="1"/>
</dbReference>
<accession>A0AA39NAX9</accession>
<organism evidence="2 3">
    <name type="scientific">Armillaria tabescens</name>
    <name type="common">Ringless honey mushroom</name>
    <name type="synonym">Agaricus tabescens</name>
    <dbReference type="NCBI Taxonomy" id="1929756"/>
    <lineage>
        <taxon>Eukaryota</taxon>
        <taxon>Fungi</taxon>
        <taxon>Dikarya</taxon>
        <taxon>Basidiomycota</taxon>
        <taxon>Agaricomycotina</taxon>
        <taxon>Agaricomycetes</taxon>
        <taxon>Agaricomycetidae</taxon>
        <taxon>Agaricales</taxon>
        <taxon>Marasmiineae</taxon>
        <taxon>Physalacriaceae</taxon>
        <taxon>Desarmillaria</taxon>
    </lineage>
</organism>
<protein>
    <recommendedName>
        <fullName evidence="1">Peptidase C14 caspase domain-containing protein</fullName>
    </recommendedName>
</protein>
<sequence>MSTYPYRSTLTPISPQPPHKVDASRFWAVIIRIDEYKEISILECGVTDMQSFHQYLIADLGIPEGHIQLLLGSKQHNSPANPMYPSHTHIIDVLLSLMNNKEIEKGDNIIIYYAGHGSSYEYSGHLNAKKPDDGAEISFGSVGCIEALCPINRDTCDANGNAVPDISDRELNTILTLISRSKGHHITVILDC</sequence>
<dbReference type="Gene3D" id="3.40.50.1460">
    <property type="match status" value="1"/>
</dbReference>
<feature type="domain" description="Peptidase C14 caspase" evidence="1">
    <location>
        <begin position="27"/>
        <end position="124"/>
    </location>
</feature>
<dbReference type="GO" id="GO:0006508">
    <property type="term" value="P:proteolysis"/>
    <property type="evidence" value="ECO:0007669"/>
    <property type="project" value="InterPro"/>
</dbReference>
<dbReference type="AlphaFoldDB" id="A0AA39NAX9"/>
<dbReference type="EMBL" id="JAUEPS010000009">
    <property type="protein sequence ID" value="KAK0462286.1"/>
    <property type="molecule type" value="Genomic_DNA"/>
</dbReference>
<dbReference type="GeneID" id="85350814"/>
<name>A0AA39NAX9_ARMTA</name>
<evidence type="ECO:0000259" key="1">
    <source>
        <dbReference type="Pfam" id="PF00656"/>
    </source>
</evidence>
<dbReference type="InterPro" id="IPR011600">
    <property type="entry name" value="Pept_C14_caspase"/>
</dbReference>
<gene>
    <name evidence="2" type="ORF">EV420DRAFT_1265335</name>
</gene>
<keyword evidence="3" id="KW-1185">Reference proteome</keyword>